<evidence type="ECO:0000256" key="4">
    <source>
        <dbReference type="ARBA" id="ARBA00022272"/>
    </source>
</evidence>
<keyword evidence="8 10" id="KW-0413">Isomerase</keyword>
<dbReference type="InterPro" id="IPR044643">
    <property type="entry name" value="TrpF_fam"/>
</dbReference>
<dbReference type="EMBL" id="FOLQ01000001">
    <property type="protein sequence ID" value="SFC10261.1"/>
    <property type="molecule type" value="Genomic_DNA"/>
</dbReference>
<keyword evidence="11" id="KW-1185">Reference proteome</keyword>
<dbReference type="RefSeq" id="WP_093822826.1">
    <property type="nucleotide sequence ID" value="NZ_FOLQ01000001.1"/>
</dbReference>
<comment type="pathway">
    <text evidence="2">Amino-acid biosynthesis; L-tryptophan biosynthesis; L-tryptophan from chorismate: step 3/5.</text>
</comment>
<reference evidence="10 11" key="1">
    <citation type="submission" date="2016-10" db="EMBL/GenBank/DDBJ databases">
        <authorList>
            <person name="de Groot N.N."/>
        </authorList>
    </citation>
    <scope>NUCLEOTIDE SEQUENCE [LARGE SCALE GENOMIC DNA]</scope>
    <source>
        <strain evidence="10 11">DSM 26130</strain>
    </source>
</reference>
<evidence type="ECO:0000259" key="9">
    <source>
        <dbReference type="Pfam" id="PF00697"/>
    </source>
</evidence>
<evidence type="ECO:0000256" key="2">
    <source>
        <dbReference type="ARBA" id="ARBA00004664"/>
    </source>
</evidence>
<evidence type="ECO:0000256" key="3">
    <source>
        <dbReference type="ARBA" id="ARBA00012572"/>
    </source>
</evidence>
<evidence type="ECO:0000256" key="8">
    <source>
        <dbReference type="ARBA" id="ARBA00023235"/>
    </source>
</evidence>
<evidence type="ECO:0000256" key="6">
    <source>
        <dbReference type="ARBA" id="ARBA00022822"/>
    </source>
</evidence>
<dbReference type="STRING" id="662367.SAMN05216167_101457"/>
<evidence type="ECO:0000313" key="11">
    <source>
        <dbReference type="Proteomes" id="UP000198598"/>
    </source>
</evidence>
<organism evidence="10 11">
    <name type="scientific">Spirosoma endophyticum</name>
    <dbReference type="NCBI Taxonomy" id="662367"/>
    <lineage>
        <taxon>Bacteria</taxon>
        <taxon>Pseudomonadati</taxon>
        <taxon>Bacteroidota</taxon>
        <taxon>Cytophagia</taxon>
        <taxon>Cytophagales</taxon>
        <taxon>Cytophagaceae</taxon>
        <taxon>Spirosoma</taxon>
    </lineage>
</organism>
<dbReference type="PANTHER" id="PTHR42894:SF1">
    <property type="entry name" value="N-(5'-PHOSPHORIBOSYL)ANTHRANILATE ISOMERASE"/>
    <property type="match status" value="1"/>
</dbReference>
<feature type="domain" description="N-(5'phosphoribosyl) anthranilate isomerase (PRAI)" evidence="9">
    <location>
        <begin position="8"/>
        <end position="197"/>
    </location>
</feature>
<dbReference type="UniPathway" id="UPA00035">
    <property type="reaction ID" value="UER00042"/>
</dbReference>
<evidence type="ECO:0000256" key="5">
    <source>
        <dbReference type="ARBA" id="ARBA00022605"/>
    </source>
</evidence>
<dbReference type="InterPro" id="IPR011060">
    <property type="entry name" value="RibuloseP-bd_barrel"/>
</dbReference>
<name>A0A1I1GFC4_9BACT</name>
<evidence type="ECO:0000256" key="1">
    <source>
        <dbReference type="ARBA" id="ARBA00001164"/>
    </source>
</evidence>
<proteinExistence type="predicted"/>
<protein>
    <recommendedName>
        <fullName evidence="4">N-(5'-phosphoribosyl)anthranilate isomerase</fullName>
        <ecNumber evidence="3">5.3.1.24</ecNumber>
    </recommendedName>
</protein>
<dbReference type="PANTHER" id="PTHR42894">
    <property type="entry name" value="N-(5'-PHOSPHORIBOSYL)ANTHRANILATE ISOMERASE"/>
    <property type="match status" value="1"/>
</dbReference>
<dbReference type="InterPro" id="IPR001240">
    <property type="entry name" value="PRAI_dom"/>
</dbReference>
<dbReference type="Gene3D" id="3.20.20.70">
    <property type="entry name" value="Aldolase class I"/>
    <property type="match status" value="1"/>
</dbReference>
<gene>
    <name evidence="10" type="ORF">SAMN05216167_101457</name>
</gene>
<keyword evidence="7" id="KW-0057">Aromatic amino acid biosynthesis</keyword>
<dbReference type="InterPro" id="IPR013785">
    <property type="entry name" value="Aldolase_TIM"/>
</dbReference>
<dbReference type="GO" id="GO:0000162">
    <property type="term" value="P:L-tryptophan biosynthetic process"/>
    <property type="evidence" value="ECO:0007669"/>
    <property type="project" value="UniProtKB-UniPathway"/>
</dbReference>
<dbReference type="EC" id="5.3.1.24" evidence="3"/>
<dbReference type="OrthoDB" id="941905at2"/>
<keyword evidence="6" id="KW-0822">Tryptophan biosynthesis</keyword>
<comment type="catalytic activity">
    <reaction evidence="1">
        <text>N-(5-phospho-beta-D-ribosyl)anthranilate = 1-(2-carboxyphenylamino)-1-deoxy-D-ribulose 5-phosphate</text>
        <dbReference type="Rhea" id="RHEA:21540"/>
        <dbReference type="ChEBI" id="CHEBI:18277"/>
        <dbReference type="ChEBI" id="CHEBI:58613"/>
        <dbReference type="EC" id="5.3.1.24"/>
    </reaction>
</comment>
<dbReference type="GO" id="GO:0004640">
    <property type="term" value="F:phosphoribosylanthranilate isomerase activity"/>
    <property type="evidence" value="ECO:0007669"/>
    <property type="project" value="UniProtKB-EC"/>
</dbReference>
<dbReference type="AlphaFoldDB" id="A0A1I1GFC4"/>
<dbReference type="SUPFAM" id="SSF51366">
    <property type="entry name" value="Ribulose-phoshate binding barrel"/>
    <property type="match status" value="1"/>
</dbReference>
<dbReference type="Proteomes" id="UP000198598">
    <property type="component" value="Unassembled WGS sequence"/>
</dbReference>
<dbReference type="Pfam" id="PF00697">
    <property type="entry name" value="PRAI"/>
    <property type="match status" value="1"/>
</dbReference>
<keyword evidence="5" id="KW-0028">Amino-acid biosynthesis</keyword>
<evidence type="ECO:0000256" key="7">
    <source>
        <dbReference type="ARBA" id="ARBA00023141"/>
    </source>
</evidence>
<sequence length="206" mass="22342">MALQTLVKISNVTNLSDARYCAGMGVDMLGFSMDADSADYVEPKKFDEIRAWVAGVQIVGETASTDPELIEQLLDTYHPDLLQVDEAALLPYLGTFGKPLILRTDLAQVTLDQLDTLLQTGSTGADYVLLESNGPIHLDDELKTALQRLSARYPILLGTGVSVANVHELLAQLPVRGIALSGGNEERPGNKEFGELMDILEAIEED</sequence>
<evidence type="ECO:0000313" key="10">
    <source>
        <dbReference type="EMBL" id="SFC10261.1"/>
    </source>
</evidence>
<accession>A0A1I1GFC4</accession>